<evidence type="ECO:0000313" key="2">
    <source>
        <dbReference type="EMBL" id="TEB39677.1"/>
    </source>
</evidence>
<dbReference type="AlphaFoldDB" id="A0A4Y7TZR4"/>
<protein>
    <submittedName>
        <fullName evidence="2">Uncharacterized protein</fullName>
    </submittedName>
</protein>
<feature type="non-terminal residue" evidence="2">
    <location>
        <position position="50"/>
    </location>
</feature>
<accession>A0A4Y7TZR4</accession>
<sequence>TGLSVRHVGERFQRSNETCPMSRYFRKILDAVSSGPFYQKYVYLPNASDP</sequence>
<feature type="non-terminal residue" evidence="2">
    <location>
        <position position="1"/>
    </location>
</feature>
<dbReference type="STRING" id="71717.A0A4Y7TZR4"/>
<gene>
    <name evidence="1" type="ORF">FA13DRAFT_1576839</name>
    <name evidence="2" type="ORF">FA13DRAFT_1584394</name>
</gene>
<dbReference type="EMBL" id="QPFP01000052">
    <property type="protein sequence ID" value="TEB26028.1"/>
    <property type="molecule type" value="Genomic_DNA"/>
</dbReference>
<keyword evidence="3" id="KW-1185">Reference proteome</keyword>
<dbReference type="EMBL" id="QPFP01000001">
    <property type="protein sequence ID" value="TEB39677.1"/>
    <property type="molecule type" value="Genomic_DNA"/>
</dbReference>
<organism evidence="2 3">
    <name type="scientific">Coprinellus micaceus</name>
    <name type="common">Glistening ink-cap mushroom</name>
    <name type="synonym">Coprinus micaceus</name>
    <dbReference type="NCBI Taxonomy" id="71717"/>
    <lineage>
        <taxon>Eukaryota</taxon>
        <taxon>Fungi</taxon>
        <taxon>Dikarya</taxon>
        <taxon>Basidiomycota</taxon>
        <taxon>Agaricomycotina</taxon>
        <taxon>Agaricomycetes</taxon>
        <taxon>Agaricomycetidae</taxon>
        <taxon>Agaricales</taxon>
        <taxon>Agaricineae</taxon>
        <taxon>Psathyrellaceae</taxon>
        <taxon>Coprinellus</taxon>
    </lineage>
</organism>
<proteinExistence type="predicted"/>
<comment type="caution">
    <text evidence="2">The sequence shown here is derived from an EMBL/GenBank/DDBJ whole genome shotgun (WGS) entry which is preliminary data.</text>
</comment>
<dbReference type="Proteomes" id="UP000298030">
    <property type="component" value="Unassembled WGS sequence"/>
</dbReference>
<evidence type="ECO:0000313" key="3">
    <source>
        <dbReference type="Proteomes" id="UP000298030"/>
    </source>
</evidence>
<evidence type="ECO:0000313" key="1">
    <source>
        <dbReference type="EMBL" id="TEB26028.1"/>
    </source>
</evidence>
<dbReference type="OrthoDB" id="1681765at2759"/>
<name>A0A4Y7TZR4_COPMI</name>
<reference evidence="2 3" key="1">
    <citation type="journal article" date="2019" name="Nat. Ecol. Evol.">
        <title>Megaphylogeny resolves global patterns of mushroom evolution.</title>
        <authorList>
            <person name="Varga T."/>
            <person name="Krizsan K."/>
            <person name="Foldi C."/>
            <person name="Dima B."/>
            <person name="Sanchez-Garcia M."/>
            <person name="Sanchez-Ramirez S."/>
            <person name="Szollosi G.J."/>
            <person name="Szarkandi J.G."/>
            <person name="Papp V."/>
            <person name="Albert L."/>
            <person name="Andreopoulos W."/>
            <person name="Angelini C."/>
            <person name="Antonin V."/>
            <person name="Barry K.W."/>
            <person name="Bougher N.L."/>
            <person name="Buchanan P."/>
            <person name="Buyck B."/>
            <person name="Bense V."/>
            <person name="Catcheside P."/>
            <person name="Chovatia M."/>
            <person name="Cooper J."/>
            <person name="Damon W."/>
            <person name="Desjardin D."/>
            <person name="Finy P."/>
            <person name="Geml J."/>
            <person name="Haridas S."/>
            <person name="Hughes K."/>
            <person name="Justo A."/>
            <person name="Karasinski D."/>
            <person name="Kautmanova I."/>
            <person name="Kiss B."/>
            <person name="Kocsube S."/>
            <person name="Kotiranta H."/>
            <person name="LaButti K.M."/>
            <person name="Lechner B.E."/>
            <person name="Liimatainen K."/>
            <person name="Lipzen A."/>
            <person name="Lukacs Z."/>
            <person name="Mihaltcheva S."/>
            <person name="Morgado L.N."/>
            <person name="Niskanen T."/>
            <person name="Noordeloos M.E."/>
            <person name="Ohm R.A."/>
            <person name="Ortiz-Santana B."/>
            <person name="Ovrebo C."/>
            <person name="Racz N."/>
            <person name="Riley R."/>
            <person name="Savchenko A."/>
            <person name="Shiryaev A."/>
            <person name="Soop K."/>
            <person name="Spirin V."/>
            <person name="Szebenyi C."/>
            <person name="Tomsovsky M."/>
            <person name="Tulloss R.E."/>
            <person name="Uehling J."/>
            <person name="Grigoriev I.V."/>
            <person name="Vagvolgyi C."/>
            <person name="Papp T."/>
            <person name="Martin F.M."/>
            <person name="Miettinen O."/>
            <person name="Hibbett D.S."/>
            <person name="Nagy L.G."/>
        </authorList>
    </citation>
    <scope>NUCLEOTIDE SEQUENCE [LARGE SCALE GENOMIC DNA]</scope>
    <source>
        <strain evidence="2 3">FP101781</strain>
    </source>
</reference>